<protein>
    <submittedName>
        <fullName evidence="1">Uncharacterized protein</fullName>
    </submittedName>
</protein>
<evidence type="ECO:0000313" key="2">
    <source>
        <dbReference type="Proteomes" id="UP001497744"/>
    </source>
</evidence>
<sequence>MARVLEVSNSMHGFSPPCSTKFSREITNCSRSILPSRTPRAFPPSAPSVRRKLRDTVAKFTVIEQHHFDIVAPQVPRVLPDEPHQLRRRLLSIVVVECAFLRKGALPGNRHPALARFVHDGMKDDFELRMRERARTVGAPLQRRALDRQIEVQRRVPPFEFRRQERVSSFGVVGPRYRD</sequence>
<keyword evidence="2" id="KW-1185">Reference proteome</keyword>
<dbReference type="EMBL" id="BPLF01000002">
    <property type="protein sequence ID" value="GIX63038.1"/>
    <property type="molecule type" value="Genomic_DNA"/>
</dbReference>
<accession>A0AAV4LSR8</accession>
<comment type="caution">
    <text evidence="1">The sequence shown here is derived from an EMBL/GenBank/DDBJ whole genome shotgun (WGS) entry which is preliminary data.</text>
</comment>
<dbReference type="AlphaFoldDB" id="A0AAV4LSR8"/>
<evidence type="ECO:0000313" key="1">
    <source>
        <dbReference type="EMBL" id="GIX63038.1"/>
    </source>
</evidence>
<dbReference type="RefSeq" id="XP_067715107.1">
    <property type="nucleotide sequence ID" value="XM_067859006.1"/>
</dbReference>
<dbReference type="GeneID" id="94194519"/>
<gene>
    <name evidence="1" type="ORF">BcabD6B2_24730</name>
</gene>
<dbReference type="Proteomes" id="UP001497744">
    <property type="component" value="Unassembled WGS sequence"/>
</dbReference>
<reference evidence="1 2" key="1">
    <citation type="submission" date="2021-06" db="EMBL/GenBank/DDBJ databases">
        <title>Genome sequence of Babesia caballi.</title>
        <authorList>
            <person name="Yamagishi J."/>
            <person name="Kidaka T."/>
            <person name="Ochi A."/>
        </authorList>
    </citation>
    <scope>NUCLEOTIDE SEQUENCE [LARGE SCALE GENOMIC DNA]</scope>
    <source>
        <strain evidence="1">USDA-D6B2</strain>
    </source>
</reference>
<name>A0AAV4LSR8_BABCB</name>
<organism evidence="1 2">
    <name type="scientific">Babesia caballi</name>
    <dbReference type="NCBI Taxonomy" id="5871"/>
    <lineage>
        <taxon>Eukaryota</taxon>
        <taxon>Sar</taxon>
        <taxon>Alveolata</taxon>
        <taxon>Apicomplexa</taxon>
        <taxon>Aconoidasida</taxon>
        <taxon>Piroplasmida</taxon>
        <taxon>Babesiidae</taxon>
        <taxon>Babesia</taxon>
    </lineage>
</organism>
<proteinExistence type="predicted"/>